<evidence type="ECO:0000313" key="3">
    <source>
        <dbReference type="Proteomes" id="UP000053660"/>
    </source>
</evidence>
<dbReference type="EMBL" id="KN602409">
    <property type="protein sequence ID" value="KHJ79972.1"/>
    <property type="molecule type" value="Genomic_DNA"/>
</dbReference>
<proteinExistence type="predicted"/>
<feature type="non-terminal residue" evidence="2">
    <location>
        <position position="87"/>
    </location>
</feature>
<dbReference type="Proteomes" id="UP000053660">
    <property type="component" value="Unassembled WGS sequence"/>
</dbReference>
<name>A0A0B1S8W0_OESDE</name>
<evidence type="ECO:0000256" key="1">
    <source>
        <dbReference type="SAM" id="SignalP"/>
    </source>
</evidence>
<organism evidence="2 3">
    <name type="scientific">Oesophagostomum dentatum</name>
    <name type="common">Nodular worm</name>
    <dbReference type="NCBI Taxonomy" id="61180"/>
    <lineage>
        <taxon>Eukaryota</taxon>
        <taxon>Metazoa</taxon>
        <taxon>Ecdysozoa</taxon>
        <taxon>Nematoda</taxon>
        <taxon>Chromadorea</taxon>
        <taxon>Rhabditida</taxon>
        <taxon>Rhabditina</taxon>
        <taxon>Rhabditomorpha</taxon>
        <taxon>Strongyloidea</taxon>
        <taxon>Strongylidae</taxon>
        <taxon>Oesophagostomum</taxon>
    </lineage>
</organism>
<protein>
    <recommendedName>
        <fullName evidence="4">Saposin B-type domain-containing protein</fullName>
    </recommendedName>
</protein>
<keyword evidence="3" id="KW-1185">Reference proteome</keyword>
<dbReference type="AlphaFoldDB" id="A0A0B1S8W0"/>
<feature type="signal peptide" evidence="1">
    <location>
        <begin position="1"/>
        <end position="16"/>
    </location>
</feature>
<feature type="chain" id="PRO_5002061428" description="Saposin B-type domain-containing protein" evidence="1">
    <location>
        <begin position="17"/>
        <end position="87"/>
    </location>
</feature>
<evidence type="ECO:0000313" key="2">
    <source>
        <dbReference type="EMBL" id="KHJ79972.1"/>
    </source>
</evidence>
<gene>
    <name evidence="2" type="ORF">OESDEN_20363</name>
</gene>
<accession>A0A0B1S8W0</accession>
<evidence type="ECO:0008006" key="4">
    <source>
        <dbReference type="Google" id="ProtNLM"/>
    </source>
</evidence>
<reference evidence="2 3" key="1">
    <citation type="submission" date="2014-03" db="EMBL/GenBank/DDBJ databases">
        <title>Draft genome of the hookworm Oesophagostomum dentatum.</title>
        <authorList>
            <person name="Mitreva M."/>
        </authorList>
    </citation>
    <scope>NUCLEOTIDE SEQUENCE [LARGE SCALE GENOMIC DNA]</scope>
    <source>
        <strain evidence="2 3">OD-Hann</strain>
    </source>
</reference>
<sequence length="87" mass="9686">MQALVLFLLAVNIASANEDTTKCDICKALDLVLHWGPSTIAPPMKRMEWRCDIYSTDEEKKTCKQVAKELFARKDVIEGAESKGSIA</sequence>
<keyword evidence="1" id="KW-0732">Signal</keyword>